<feature type="transmembrane region" description="Helical" evidence="1">
    <location>
        <begin position="120"/>
        <end position="141"/>
    </location>
</feature>
<protein>
    <submittedName>
        <fullName evidence="2">Uncharacterized protein</fullName>
    </submittedName>
</protein>
<keyword evidence="1" id="KW-0472">Membrane</keyword>
<feature type="transmembrane region" description="Helical" evidence="1">
    <location>
        <begin position="50"/>
        <end position="68"/>
    </location>
</feature>
<reference evidence="3" key="1">
    <citation type="journal article" date="2019" name="Int. J. Syst. Evol. Microbiol.">
        <title>The Global Catalogue of Microorganisms (GCM) 10K type strain sequencing project: providing services to taxonomists for standard genome sequencing and annotation.</title>
        <authorList>
            <consortium name="The Broad Institute Genomics Platform"/>
            <consortium name="The Broad Institute Genome Sequencing Center for Infectious Disease"/>
            <person name="Wu L."/>
            <person name="Ma J."/>
        </authorList>
    </citation>
    <scope>NUCLEOTIDE SEQUENCE [LARGE SCALE GENOMIC DNA]</scope>
    <source>
        <strain evidence="3">JCM 13250</strain>
    </source>
</reference>
<accession>A0ABP4Z3Z0</accession>
<evidence type="ECO:0000313" key="3">
    <source>
        <dbReference type="Proteomes" id="UP001500218"/>
    </source>
</evidence>
<keyword evidence="1" id="KW-1133">Transmembrane helix</keyword>
<evidence type="ECO:0000256" key="1">
    <source>
        <dbReference type="SAM" id="Phobius"/>
    </source>
</evidence>
<keyword evidence="3" id="KW-1185">Reference proteome</keyword>
<gene>
    <name evidence="2" type="ORF">GCM10009682_59680</name>
</gene>
<dbReference type="Proteomes" id="UP001500218">
    <property type="component" value="Unassembled WGS sequence"/>
</dbReference>
<proteinExistence type="predicted"/>
<organism evidence="2 3">
    <name type="scientific">Luedemannella flava</name>
    <dbReference type="NCBI Taxonomy" id="349316"/>
    <lineage>
        <taxon>Bacteria</taxon>
        <taxon>Bacillati</taxon>
        <taxon>Actinomycetota</taxon>
        <taxon>Actinomycetes</taxon>
        <taxon>Micromonosporales</taxon>
        <taxon>Micromonosporaceae</taxon>
        <taxon>Luedemannella</taxon>
    </lineage>
</organism>
<comment type="caution">
    <text evidence="2">The sequence shown here is derived from an EMBL/GenBank/DDBJ whole genome shotgun (WGS) entry which is preliminary data.</text>
</comment>
<feature type="transmembrane region" description="Helical" evidence="1">
    <location>
        <begin position="80"/>
        <end position="100"/>
    </location>
</feature>
<sequence>MGSRGASERTFPWRLVLLLGCAVAAISWIIAVDVVRLRRAVETTDTKPVFAGAIAALCTAAWLGTMAAQRRSGSRQQASVRTWMVIGWLVAVFFALIATHSRRGYEPGRGELTSAVEVGVVTYLTVIAGLFIVGIVALFWWQHRANRPITHDPDDLVEVWRVEPSAGDRRRKPYFEARCECGWSGQHIYETTPGARSKAFAIAHRHGSHVVPELFQD</sequence>
<dbReference type="RefSeq" id="WP_344139583.1">
    <property type="nucleotide sequence ID" value="NZ_BAAALT010000279.1"/>
</dbReference>
<dbReference type="EMBL" id="BAAALT010000279">
    <property type="protein sequence ID" value="GAA1833371.1"/>
    <property type="molecule type" value="Genomic_DNA"/>
</dbReference>
<name>A0ABP4Z3Z0_9ACTN</name>
<feature type="transmembrane region" description="Helical" evidence="1">
    <location>
        <begin position="12"/>
        <end position="30"/>
    </location>
</feature>
<evidence type="ECO:0000313" key="2">
    <source>
        <dbReference type="EMBL" id="GAA1833371.1"/>
    </source>
</evidence>
<keyword evidence="1" id="KW-0812">Transmembrane</keyword>